<evidence type="ECO:0000313" key="4">
    <source>
        <dbReference type="Proteomes" id="UP000593605"/>
    </source>
</evidence>
<dbReference type="AlphaFoldDB" id="A0A1M6A3U8"/>
<sequence length="72" mass="8437">METITIKIDRRTKHGKAFRDVLEVYAQQDGVEIVKKNGYSKEFIEKMKRAEDDIKNGRGIKVDINDVWKNIL</sequence>
<gene>
    <name evidence="1" type="ORF">IMZ16_04455</name>
    <name evidence="2" type="ORF">SAMN05443429_101133</name>
</gene>
<dbReference type="EMBL" id="CP063145">
    <property type="protein sequence ID" value="QOR74687.1"/>
    <property type="molecule type" value="Genomic_DNA"/>
</dbReference>
<proteinExistence type="predicted"/>
<dbReference type="STRING" id="1118202.SAMN05443429_101133"/>
<protein>
    <submittedName>
        <fullName evidence="2">Uncharacterized protein</fullName>
    </submittedName>
</protein>
<dbReference type="Proteomes" id="UP000593605">
    <property type="component" value="Chromosome"/>
</dbReference>
<evidence type="ECO:0000313" key="2">
    <source>
        <dbReference type="EMBL" id="SHI31136.1"/>
    </source>
</evidence>
<dbReference type="Pfam" id="PF10884">
    <property type="entry name" value="DUF2683"/>
    <property type="match status" value="1"/>
</dbReference>
<dbReference type="InterPro" id="IPR020271">
    <property type="entry name" value="Uncharacterised_MJ1172"/>
</dbReference>
<keyword evidence="3" id="KW-1185">Reference proteome</keyword>
<dbReference type="EMBL" id="FQYI01000001">
    <property type="protein sequence ID" value="SHI31136.1"/>
    <property type="molecule type" value="Genomic_DNA"/>
</dbReference>
<reference evidence="1 4" key="2">
    <citation type="submission" date="2020-10" db="EMBL/GenBank/DDBJ databases">
        <title>Complete genome of Cruoricapor ignavus strain M1214 isolated from the blood culture of a febrile patient.</title>
        <authorList>
            <person name="Guglielmino C.J.D."/>
        </authorList>
    </citation>
    <scope>NUCLEOTIDE SEQUENCE [LARGE SCALE GENOMIC DNA]</scope>
    <source>
        <strain evidence="1 4">M1214</strain>
    </source>
</reference>
<dbReference type="KEGG" id="civ:IMZ16_04455"/>
<dbReference type="RefSeq" id="WP_073177372.1">
    <property type="nucleotide sequence ID" value="NZ_CP063145.1"/>
</dbReference>
<organism evidence="2 3">
    <name type="scientific">Cruoricaptor ignavus</name>
    <dbReference type="NCBI Taxonomy" id="1118202"/>
    <lineage>
        <taxon>Bacteria</taxon>
        <taxon>Pseudomonadati</taxon>
        <taxon>Bacteroidota</taxon>
        <taxon>Flavobacteriia</taxon>
        <taxon>Flavobacteriales</taxon>
        <taxon>Weeksellaceae</taxon>
        <taxon>Cruoricaptor</taxon>
    </lineage>
</organism>
<evidence type="ECO:0000313" key="1">
    <source>
        <dbReference type="EMBL" id="QOR74687.1"/>
    </source>
</evidence>
<name>A0A1M6A3U8_9FLAO</name>
<reference evidence="2 3" key="1">
    <citation type="submission" date="2016-11" db="EMBL/GenBank/DDBJ databases">
        <authorList>
            <person name="Jaros S."/>
            <person name="Januszkiewicz K."/>
            <person name="Wedrychowicz H."/>
        </authorList>
    </citation>
    <scope>NUCLEOTIDE SEQUENCE [LARGE SCALE GENOMIC DNA]</scope>
    <source>
        <strain evidence="2 3">DSM 25479</strain>
    </source>
</reference>
<accession>A0A1M6A3U8</accession>
<dbReference type="OrthoDB" id="827255at2"/>
<dbReference type="Proteomes" id="UP000184335">
    <property type="component" value="Unassembled WGS sequence"/>
</dbReference>
<evidence type="ECO:0000313" key="3">
    <source>
        <dbReference type="Proteomes" id="UP000184335"/>
    </source>
</evidence>